<proteinExistence type="predicted"/>
<name>A0A7S4LB74_9EUGL</name>
<gene>
    <name evidence="1" type="ORF">EGYM00163_LOCUS29023</name>
</gene>
<accession>A0A7S4LB74</accession>
<dbReference type="AlphaFoldDB" id="A0A7S4LB74"/>
<evidence type="ECO:0000313" key="1">
    <source>
        <dbReference type="EMBL" id="CAE0817855.1"/>
    </source>
</evidence>
<protein>
    <submittedName>
        <fullName evidence="1">Uncharacterized protein</fullName>
    </submittedName>
</protein>
<sequence length="166" mass="17653">MRVDTQLHAEHRTMHIRTLAVIGGREWGRCMTGGNAMTHEKGGEVPPNLSIQHKPGAETCVGMEGGGLLQQEEALRMAEGSTFVYEKQSSVSGGVQTVGLRNGRVTCNTSEAIAGNRGTTTALRAGSGPLIAPIGLSSAEEYCTMEEKSSAIQIKALKQTNKKIED</sequence>
<reference evidence="1" key="1">
    <citation type="submission" date="2021-01" db="EMBL/GenBank/DDBJ databases">
        <authorList>
            <person name="Corre E."/>
            <person name="Pelletier E."/>
            <person name="Niang G."/>
            <person name="Scheremetjew M."/>
            <person name="Finn R."/>
            <person name="Kale V."/>
            <person name="Holt S."/>
            <person name="Cochrane G."/>
            <person name="Meng A."/>
            <person name="Brown T."/>
            <person name="Cohen L."/>
        </authorList>
    </citation>
    <scope>NUCLEOTIDE SEQUENCE</scope>
    <source>
        <strain evidence="1">CCMP1594</strain>
    </source>
</reference>
<dbReference type="EMBL" id="HBJA01083149">
    <property type="protein sequence ID" value="CAE0817855.1"/>
    <property type="molecule type" value="Transcribed_RNA"/>
</dbReference>
<organism evidence="1">
    <name type="scientific">Eutreptiella gymnastica</name>
    <dbReference type="NCBI Taxonomy" id="73025"/>
    <lineage>
        <taxon>Eukaryota</taxon>
        <taxon>Discoba</taxon>
        <taxon>Euglenozoa</taxon>
        <taxon>Euglenida</taxon>
        <taxon>Spirocuta</taxon>
        <taxon>Euglenophyceae</taxon>
        <taxon>Eutreptiales</taxon>
        <taxon>Eutreptiaceae</taxon>
        <taxon>Eutreptiella</taxon>
    </lineage>
</organism>